<reference evidence="1" key="1">
    <citation type="journal article" date="2012" name="Nature">
        <title>The oyster genome reveals stress adaptation and complexity of shell formation.</title>
        <authorList>
            <person name="Zhang G."/>
            <person name="Fang X."/>
            <person name="Guo X."/>
            <person name="Li L."/>
            <person name="Luo R."/>
            <person name="Xu F."/>
            <person name="Yang P."/>
            <person name="Zhang L."/>
            <person name="Wang X."/>
            <person name="Qi H."/>
            <person name="Xiong Z."/>
            <person name="Que H."/>
            <person name="Xie Y."/>
            <person name="Holland P.W."/>
            <person name="Paps J."/>
            <person name="Zhu Y."/>
            <person name="Wu F."/>
            <person name="Chen Y."/>
            <person name="Wang J."/>
            <person name="Peng C."/>
            <person name="Meng J."/>
            <person name="Yang L."/>
            <person name="Liu J."/>
            <person name="Wen B."/>
            <person name="Zhang N."/>
            <person name="Huang Z."/>
            <person name="Zhu Q."/>
            <person name="Feng Y."/>
            <person name="Mount A."/>
            <person name="Hedgecock D."/>
            <person name="Xu Z."/>
            <person name="Liu Y."/>
            <person name="Domazet-Loso T."/>
            <person name="Du Y."/>
            <person name="Sun X."/>
            <person name="Zhang S."/>
            <person name="Liu B."/>
            <person name="Cheng P."/>
            <person name="Jiang X."/>
            <person name="Li J."/>
            <person name="Fan D."/>
            <person name="Wang W."/>
            <person name="Fu W."/>
            <person name="Wang T."/>
            <person name="Wang B."/>
            <person name="Zhang J."/>
            <person name="Peng Z."/>
            <person name="Li Y."/>
            <person name="Li N."/>
            <person name="Wang J."/>
            <person name="Chen M."/>
            <person name="He Y."/>
            <person name="Tan F."/>
            <person name="Song X."/>
            <person name="Zheng Q."/>
            <person name="Huang R."/>
            <person name="Yang H."/>
            <person name="Du X."/>
            <person name="Chen L."/>
            <person name="Yang M."/>
            <person name="Gaffney P.M."/>
            <person name="Wang S."/>
            <person name="Luo L."/>
            <person name="She Z."/>
            <person name="Ming Y."/>
            <person name="Huang W."/>
            <person name="Zhang S."/>
            <person name="Huang B."/>
            <person name="Zhang Y."/>
            <person name="Qu T."/>
            <person name="Ni P."/>
            <person name="Miao G."/>
            <person name="Wang J."/>
            <person name="Wang Q."/>
            <person name="Steinberg C.E."/>
            <person name="Wang H."/>
            <person name="Li N."/>
            <person name="Qian L."/>
            <person name="Zhang G."/>
            <person name="Li Y."/>
            <person name="Yang H."/>
            <person name="Liu X."/>
            <person name="Wang J."/>
            <person name="Yin Y."/>
            <person name="Wang J."/>
        </authorList>
    </citation>
    <scope>NUCLEOTIDE SEQUENCE [LARGE SCALE GENOMIC DNA]</scope>
    <source>
        <strain evidence="1">05x7-T-G4-1.051#20</strain>
    </source>
</reference>
<dbReference type="HOGENOM" id="CLU_007742_4_0_1"/>
<dbReference type="GO" id="GO:0061630">
    <property type="term" value="F:ubiquitin protein ligase activity"/>
    <property type="evidence" value="ECO:0007669"/>
    <property type="project" value="TreeGrafter"/>
</dbReference>
<dbReference type="GO" id="GO:0043161">
    <property type="term" value="P:proteasome-mediated ubiquitin-dependent protein catabolic process"/>
    <property type="evidence" value="ECO:0007669"/>
    <property type="project" value="TreeGrafter"/>
</dbReference>
<sequence length="279" mass="31194">MDSPGMNRRLIDVPRVITKVNTKYTGVHRLNRVSCLRDYIWTCGIDKTMTLYNMKGEIQKSVQTKSGNRPFDIAVTRSGNLVYADNNDRTVNIVKNTQIQTVIRLQGWRPCGVCSTSSGDLLVVMVSDDKQTKVVCYSDSGSTEKQNIQFNDRGQPLYSHDSYGYISENRNQDICVSDPGASAIVVVNQAGQLRFTYCPPPTTQASFFPQSITTDSQSRILTVDFNTDRIHILDQDGQFLCYIDNCQLMGSRGLCVDITDNLLVAESGTGIVKKIQYLM</sequence>
<evidence type="ECO:0000313" key="1">
    <source>
        <dbReference type="EMBL" id="EKC31669.1"/>
    </source>
</evidence>
<dbReference type="GO" id="GO:0000209">
    <property type="term" value="P:protein polyubiquitination"/>
    <property type="evidence" value="ECO:0007669"/>
    <property type="project" value="TreeGrafter"/>
</dbReference>
<accession>K1QKN2</accession>
<dbReference type="InterPro" id="IPR011042">
    <property type="entry name" value="6-blade_b-propeller_TolB-like"/>
</dbReference>
<protein>
    <submittedName>
        <fullName evidence="1">Tripartite motif-containing protein 2</fullName>
    </submittedName>
</protein>
<dbReference type="Gene3D" id="2.120.10.30">
    <property type="entry name" value="TolB, C-terminal domain"/>
    <property type="match status" value="1"/>
</dbReference>
<name>K1QKN2_MAGGI</name>
<dbReference type="SUPFAM" id="SSF101898">
    <property type="entry name" value="NHL repeat"/>
    <property type="match status" value="1"/>
</dbReference>
<dbReference type="PANTHER" id="PTHR24104">
    <property type="entry name" value="E3 UBIQUITIN-PROTEIN LIGASE NHLRC1-RELATED"/>
    <property type="match status" value="1"/>
</dbReference>
<dbReference type="PANTHER" id="PTHR24104:SF50">
    <property type="entry name" value="SMP-30_GLUCONOLACTONASE_LRE-LIKE REGION DOMAIN-CONTAINING PROTEIN"/>
    <property type="match status" value="1"/>
</dbReference>
<proteinExistence type="predicted"/>
<dbReference type="InterPro" id="IPR050952">
    <property type="entry name" value="TRIM-NHL_E3_ligases"/>
</dbReference>
<dbReference type="EMBL" id="JH818813">
    <property type="protein sequence ID" value="EKC31669.1"/>
    <property type="molecule type" value="Genomic_DNA"/>
</dbReference>
<dbReference type="AlphaFoldDB" id="K1QKN2"/>
<dbReference type="InParanoid" id="K1QKN2"/>
<gene>
    <name evidence="1" type="ORF">CGI_10020010</name>
</gene>
<organism evidence="1">
    <name type="scientific">Magallana gigas</name>
    <name type="common">Pacific oyster</name>
    <name type="synonym">Crassostrea gigas</name>
    <dbReference type="NCBI Taxonomy" id="29159"/>
    <lineage>
        <taxon>Eukaryota</taxon>
        <taxon>Metazoa</taxon>
        <taxon>Spiralia</taxon>
        <taxon>Lophotrochozoa</taxon>
        <taxon>Mollusca</taxon>
        <taxon>Bivalvia</taxon>
        <taxon>Autobranchia</taxon>
        <taxon>Pteriomorphia</taxon>
        <taxon>Ostreida</taxon>
        <taxon>Ostreoidea</taxon>
        <taxon>Ostreidae</taxon>
        <taxon>Magallana</taxon>
    </lineage>
</organism>